<dbReference type="NCBIfam" id="NF041043">
    <property type="entry name" value="BPSS1780_fam"/>
    <property type="match status" value="1"/>
</dbReference>
<feature type="transmembrane region" description="Helical" evidence="1">
    <location>
        <begin position="224"/>
        <end position="245"/>
    </location>
</feature>
<feature type="transmembrane region" description="Helical" evidence="1">
    <location>
        <begin position="30"/>
        <end position="63"/>
    </location>
</feature>
<dbReference type="EMBL" id="JACHHX010000001">
    <property type="protein sequence ID" value="MBB5014150.1"/>
    <property type="molecule type" value="Genomic_DNA"/>
</dbReference>
<protein>
    <submittedName>
        <fullName evidence="2">Putative membrane protein</fullName>
    </submittedName>
</protein>
<keyword evidence="1" id="KW-0812">Transmembrane</keyword>
<name>A0A7W7XY57_9GAMM</name>
<evidence type="ECO:0000313" key="2">
    <source>
        <dbReference type="EMBL" id="MBB5014150.1"/>
    </source>
</evidence>
<reference evidence="2 3" key="1">
    <citation type="submission" date="2020-08" db="EMBL/GenBank/DDBJ databases">
        <title>Genomic Encyclopedia of Type Strains, Phase IV (KMG-IV): sequencing the most valuable type-strain genomes for metagenomic binning, comparative biology and taxonomic classification.</title>
        <authorList>
            <person name="Goeker M."/>
        </authorList>
    </citation>
    <scope>NUCLEOTIDE SEQUENCE [LARGE SCALE GENOMIC DNA]</scope>
    <source>
        <strain evidence="2 3">DSM 25897</strain>
    </source>
</reference>
<gene>
    <name evidence="2" type="ORF">HNQ58_000021</name>
</gene>
<evidence type="ECO:0000313" key="3">
    <source>
        <dbReference type="Proteomes" id="UP000519004"/>
    </source>
</evidence>
<keyword evidence="1" id="KW-0472">Membrane</keyword>
<dbReference type="RefSeq" id="WP_183946748.1">
    <property type="nucleotide sequence ID" value="NZ_JACHHX010000001.1"/>
</dbReference>
<evidence type="ECO:0000256" key="1">
    <source>
        <dbReference type="SAM" id="Phobius"/>
    </source>
</evidence>
<feature type="transmembrane region" description="Helical" evidence="1">
    <location>
        <begin position="190"/>
        <end position="218"/>
    </location>
</feature>
<comment type="caution">
    <text evidence="2">The sequence shown here is derived from an EMBL/GenBank/DDBJ whole genome shotgun (WGS) entry which is preliminary data.</text>
</comment>
<keyword evidence="3" id="KW-1185">Reference proteome</keyword>
<sequence>MQYRKVEAGRGAEWLKGAIRLYGEHPGPLAAMGALIGLIGLLPVLGSVVLTLFYPALLAGLMFAAREAQAGRRIEVVQLFQAFRLPGRLPALVVLALPGILAGLLSIWLIVDLFGLETLAQLASGATSPDKVQPAEGRSLGGVLIKMIAAALVVFALVFFAVPLVMFGGGSPWAAMGASLRACGGNLGALVLYLALLIAVVLVLSIAIGIVGMLLAALGQLGQVLVHLALFAVLLPLTAIGNLLAWQAVFGDAGAPPATREDQAVAEL</sequence>
<keyword evidence="1" id="KW-1133">Transmembrane helix</keyword>
<feature type="transmembrane region" description="Helical" evidence="1">
    <location>
        <begin position="89"/>
        <end position="111"/>
    </location>
</feature>
<accession>A0A7W7XY57</accession>
<feature type="transmembrane region" description="Helical" evidence="1">
    <location>
        <begin position="147"/>
        <end position="169"/>
    </location>
</feature>
<dbReference type="InterPro" id="IPR047798">
    <property type="entry name" value="BPSS1780-like"/>
</dbReference>
<proteinExistence type="predicted"/>
<organism evidence="2 3">
    <name type="scientific">Rehaibacterium terrae</name>
    <dbReference type="NCBI Taxonomy" id="1341696"/>
    <lineage>
        <taxon>Bacteria</taxon>
        <taxon>Pseudomonadati</taxon>
        <taxon>Pseudomonadota</taxon>
        <taxon>Gammaproteobacteria</taxon>
        <taxon>Lysobacterales</taxon>
        <taxon>Lysobacteraceae</taxon>
        <taxon>Rehaibacterium</taxon>
    </lineage>
</organism>
<dbReference type="AlphaFoldDB" id="A0A7W7XY57"/>
<dbReference type="Proteomes" id="UP000519004">
    <property type="component" value="Unassembled WGS sequence"/>
</dbReference>